<evidence type="ECO:0000256" key="2">
    <source>
        <dbReference type="ARBA" id="ARBA00022980"/>
    </source>
</evidence>
<dbReference type="InterPro" id="IPR036789">
    <property type="entry name" value="Ribosomal_uL6-like_a/b-dom_sf"/>
</dbReference>
<comment type="similarity">
    <text evidence="1 4">Belongs to the universal ribosomal protein uL6 family.</text>
</comment>
<dbReference type="GO" id="GO:0022625">
    <property type="term" value="C:cytosolic large ribosomal subunit"/>
    <property type="evidence" value="ECO:0007669"/>
    <property type="project" value="TreeGrafter"/>
</dbReference>
<dbReference type="PRINTS" id="PR00059">
    <property type="entry name" value="RIBOSOMALL6"/>
</dbReference>
<dbReference type="EMBL" id="KC353355">
    <property type="protein sequence ID" value="AGH24203.1"/>
    <property type="molecule type" value="Genomic_DNA"/>
</dbReference>
<dbReference type="PANTHER" id="PTHR11655">
    <property type="entry name" value="60S/50S RIBOSOMAL PROTEIN L6/L9"/>
    <property type="match status" value="1"/>
</dbReference>
<feature type="domain" description="Large ribosomal subunit protein uL6 alpha-beta" evidence="5">
    <location>
        <begin position="100"/>
        <end position="175"/>
    </location>
</feature>
<dbReference type="PIRSF" id="PIRSF002162">
    <property type="entry name" value="Ribosomal_L6"/>
    <property type="match status" value="1"/>
</dbReference>
<protein>
    <submittedName>
        <fullName evidence="6">Ribosomal protein L6</fullName>
    </submittedName>
</protein>
<sequence>MTSTISKLFSLPTNVQVTLSLSSCQKQGKSLTTHLTFQGPNGSISTTIPQEIVKQTKEAREFLCILANPCCKPYQPVYQSMIQNCILGVTTGFTKELLLVGVGYKVDKIDDTLLSFKLGKSHLVSFPIPEKVTVDCISPTHLRVQGINKQLVYQTASTIRFLAKPDAYRGKGIRYLQENPKLKTKR</sequence>
<name>M4QL74_JAKLI</name>
<reference evidence="6" key="2">
    <citation type="journal article" date="2006" name="RNA">
        <title>Hybrid E. coli--Mitochondrial ribonuclease P RNAs are catalytically active.</title>
        <authorList>
            <person name="Seif E."/>
            <person name="Cadieux A."/>
            <person name="Lang B.F."/>
        </authorList>
    </citation>
    <scope>NUCLEOTIDE SEQUENCE</scope>
    <source>
        <strain evidence="6">ATCC 50422</strain>
    </source>
</reference>
<dbReference type="GO" id="GO:0019843">
    <property type="term" value="F:rRNA binding"/>
    <property type="evidence" value="ECO:0007669"/>
    <property type="project" value="InterPro"/>
</dbReference>
<evidence type="ECO:0000256" key="4">
    <source>
        <dbReference type="RuleBase" id="RU003869"/>
    </source>
</evidence>
<keyword evidence="6" id="KW-0496">Mitochondrion</keyword>
<gene>
    <name evidence="6" type="primary">rpl6</name>
</gene>
<keyword evidence="3 4" id="KW-0687">Ribonucleoprotein</keyword>
<dbReference type="Pfam" id="PF00347">
    <property type="entry name" value="Ribosomal_L6"/>
    <property type="match status" value="1"/>
</dbReference>
<dbReference type="Gene3D" id="3.90.930.12">
    <property type="entry name" value="Ribosomal protein L6, alpha-beta domain"/>
    <property type="match status" value="1"/>
</dbReference>
<dbReference type="PROSITE" id="PS51257">
    <property type="entry name" value="PROKAR_LIPOPROTEIN"/>
    <property type="match status" value="1"/>
</dbReference>
<dbReference type="InterPro" id="IPR019906">
    <property type="entry name" value="Ribosomal_uL6_bac-type"/>
</dbReference>
<reference evidence="6" key="1">
    <citation type="journal article" date="2004" name="RNA">
        <title>Mitochondrial 3' tRNA editing in the jakobid Seculamonas ecuadoriensis: a novel mechanism and implications for tRNA processing.</title>
        <authorList>
            <person name="Leigh J."/>
            <person name="Lang B.F."/>
        </authorList>
    </citation>
    <scope>NUCLEOTIDE SEQUENCE</scope>
    <source>
        <strain evidence="6">ATCC 50422</strain>
    </source>
</reference>
<dbReference type="GeneID" id="15333141"/>
<evidence type="ECO:0000256" key="1">
    <source>
        <dbReference type="ARBA" id="ARBA00009356"/>
    </source>
</evidence>
<evidence type="ECO:0000259" key="5">
    <source>
        <dbReference type="Pfam" id="PF00347"/>
    </source>
</evidence>
<dbReference type="SUPFAM" id="SSF56053">
    <property type="entry name" value="Ribosomal protein L6"/>
    <property type="match status" value="2"/>
</dbReference>
<dbReference type="PANTHER" id="PTHR11655:SF14">
    <property type="entry name" value="LARGE RIBOSOMAL SUBUNIT PROTEIN UL6M"/>
    <property type="match status" value="1"/>
</dbReference>
<keyword evidence="2 4" id="KW-0689">Ribosomal protein</keyword>
<dbReference type="InterPro" id="IPR000702">
    <property type="entry name" value="Ribosomal_uL6-like"/>
</dbReference>
<dbReference type="GO" id="GO:0003735">
    <property type="term" value="F:structural constituent of ribosome"/>
    <property type="evidence" value="ECO:0007669"/>
    <property type="project" value="InterPro"/>
</dbReference>
<evidence type="ECO:0000256" key="3">
    <source>
        <dbReference type="ARBA" id="ARBA00023274"/>
    </source>
</evidence>
<geneLocation type="mitochondrion" evidence="6"/>
<dbReference type="AlphaFoldDB" id="M4QL74"/>
<organism evidence="6">
    <name type="scientific">Jakoba libera</name>
    <name type="common">Flagellate</name>
    <name type="synonym">Cryptobia libera</name>
    <dbReference type="NCBI Taxonomy" id="143017"/>
    <lineage>
        <taxon>Eukaryota</taxon>
        <taxon>Discoba</taxon>
        <taxon>Jakobida</taxon>
        <taxon>Histionina</taxon>
        <taxon>Jakobidae</taxon>
        <taxon>Jakoba</taxon>
    </lineage>
</organism>
<dbReference type="InterPro" id="IPR020040">
    <property type="entry name" value="Ribosomal_uL6_a/b-dom"/>
</dbReference>
<dbReference type="RefSeq" id="YP_007890709.1">
    <property type="nucleotide sequence ID" value="NC_021127.1"/>
</dbReference>
<reference evidence="6" key="3">
    <citation type="journal article" date="2013" name="Genome Biol. Evol.">
        <title>Strikingly bacteria-like and gene-rich mitochondrial genomes throughout jakobid protists.</title>
        <authorList>
            <person name="Burger G."/>
            <person name="Gray M.W."/>
            <person name="Forget L."/>
            <person name="Lang B.F."/>
        </authorList>
    </citation>
    <scope>NUCLEOTIDE SEQUENCE</scope>
    <source>
        <strain evidence="6">ATCC 50422</strain>
    </source>
</reference>
<accession>M4QL74</accession>
<dbReference type="GO" id="GO:0002181">
    <property type="term" value="P:cytoplasmic translation"/>
    <property type="evidence" value="ECO:0007669"/>
    <property type="project" value="TreeGrafter"/>
</dbReference>
<evidence type="ECO:0000313" key="6">
    <source>
        <dbReference type="EMBL" id="AGH24203.1"/>
    </source>
</evidence>
<proteinExistence type="inferred from homology"/>